<gene>
    <name evidence="1" type="ORF">PAL_GLEAN10008087</name>
</gene>
<dbReference type="InterPro" id="IPR052609">
    <property type="entry name" value="Ribosome_Biogenesis_Reg"/>
</dbReference>
<dbReference type="PANTHER" id="PTHR15682:SF2">
    <property type="entry name" value="UNHEALTHY RIBOSOME BIOGENESIS PROTEIN 2 HOMOLOG"/>
    <property type="match status" value="1"/>
</dbReference>
<dbReference type="GO" id="GO:0042254">
    <property type="term" value="P:ribosome biogenesis"/>
    <property type="evidence" value="ECO:0007669"/>
    <property type="project" value="TreeGrafter"/>
</dbReference>
<keyword evidence="2" id="KW-1185">Reference proteome</keyword>
<dbReference type="InParanoid" id="L5K146"/>
<dbReference type="AlphaFoldDB" id="L5K146"/>
<protein>
    <submittedName>
        <fullName evidence="1">Unhealthy ribosome biogenesis protein 2 like protein</fullName>
    </submittedName>
</protein>
<dbReference type="Proteomes" id="UP000010552">
    <property type="component" value="Unassembled WGS sequence"/>
</dbReference>
<dbReference type="EMBL" id="KB031047">
    <property type="protein sequence ID" value="ELK05062.1"/>
    <property type="molecule type" value="Genomic_DNA"/>
</dbReference>
<organism evidence="1 2">
    <name type="scientific">Pteropus alecto</name>
    <name type="common">Black flying fox</name>
    <dbReference type="NCBI Taxonomy" id="9402"/>
    <lineage>
        <taxon>Eukaryota</taxon>
        <taxon>Metazoa</taxon>
        <taxon>Chordata</taxon>
        <taxon>Craniata</taxon>
        <taxon>Vertebrata</taxon>
        <taxon>Euteleostomi</taxon>
        <taxon>Mammalia</taxon>
        <taxon>Eutheria</taxon>
        <taxon>Laurasiatheria</taxon>
        <taxon>Chiroptera</taxon>
        <taxon>Yinpterochiroptera</taxon>
        <taxon>Pteropodoidea</taxon>
        <taxon>Pteropodidae</taxon>
        <taxon>Pteropodinae</taxon>
        <taxon>Pteropus</taxon>
    </lineage>
</organism>
<dbReference type="PANTHER" id="PTHR15682">
    <property type="entry name" value="UNHEALTHY RIBOSOME BIOGENESIS PROTEIN 2 HOMOLOG"/>
    <property type="match status" value="1"/>
</dbReference>
<name>L5K146_PTEAL</name>
<evidence type="ECO:0000313" key="2">
    <source>
        <dbReference type="Proteomes" id="UP000010552"/>
    </source>
</evidence>
<evidence type="ECO:0000313" key="1">
    <source>
        <dbReference type="EMBL" id="ELK05062.1"/>
    </source>
</evidence>
<accession>L5K146</accession>
<dbReference type="STRING" id="9402.L5K146"/>
<reference evidence="2" key="1">
    <citation type="journal article" date="2013" name="Science">
        <title>Comparative analysis of bat genomes provides insight into the evolution of flight and immunity.</title>
        <authorList>
            <person name="Zhang G."/>
            <person name="Cowled C."/>
            <person name="Shi Z."/>
            <person name="Huang Z."/>
            <person name="Bishop-Lilly K.A."/>
            <person name="Fang X."/>
            <person name="Wynne J.W."/>
            <person name="Xiong Z."/>
            <person name="Baker M.L."/>
            <person name="Zhao W."/>
            <person name="Tachedjian M."/>
            <person name="Zhu Y."/>
            <person name="Zhou P."/>
            <person name="Jiang X."/>
            <person name="Ng J."/>
            <person name="Yang L."/>
            <person name="Wu L."/>
            <person name="Xiao J."/>
            <person name="Feng Y."/>
            <person name="Chen Y."/>
            <person name="Sun X."/>
            <person name="Zhang Y."/>
            <person name="Marsh G.A."/>
            <person name="Crameri G."/>
            <person name="Broder C.C."/>
            <person name="Frey K.G."/>
            <person name="Wang L.F."/>
            <person name="Wang J."/>
        </authorList>
    </citation>
    <scope>NUCLEOTIDE SEQUENCE [LARGE SCALE GENOMIC DNA]</scope>
</reference>
<proteinExistence type="predicted"/>
<sequence>MAAVYSGISLKLKSKTVSWEDKLKLAHFAWISHQCILPNKEQVLLDWARQSLVAFYKKKLELKEDIVERLWTYIDNVLHSTKLQNLLKSGKTINLQLSLVKVTTASRAVLDALGAPPGSTVTARDVFFLGLTL</sequence>
<dbReference type="GO" id="GO:0005730">
    <property type="term" value="C:nucleolus"/>
    <property type="evidence" value="ECO:0007669"/>
    <property type="project" value="TreeGrafter"/>
</dbReference>